<evidence type="ECO:0000259" key="6">
    <source>
        <dbReference type="PROSITE" id="PS50076"/>
    </source>
</evidence>
<evidence type="ECO:0000256" key="5">
    <source>
        <dbReference type="SAM" id="Phobius"/>
    </source>
</evidence>
<dbReference type="PROSITE" id="PS50005">
    <property type="entry name" value="TPR"/>
    <property type="match status" value="1"/>
</dbReference>
<evidence type="ECO:0000313" key="8">
    <source>
        <dbReference type="Proteomes" id="UP001185092"/>
    </source>
</evidence>
<feature type="repeat" description="TPR" evidence="4">
    <location>
        <begin position="312"/>
        <end position="345"/>
    </location>
</feature>
<keyword evidence="5" id="KW-0812">Transmembrane</keyword>
<dbReference type="GO" id="GO:0051087">
    <property type="term" value="F:protein-folding chaperone binding"/>
    <property type="evidence" value="ECO:0007669"/>
    <property type="project" value="TreeGrafter"/>
</dbReference>
<comment type="subcellular location">
    <subcellularLocation>
        <location evidence="1">Endoplasmic reticulum</location>
    </subcellularLocation>
</comment>
<evidence type="ECO:0000256" key="2">
    <source>
        <dbReference type="ARBA" id="ARBA00022729"/>
    </source>
</evidence>
<keyword evidence="8" id="KW-1185">Reference proteome</keyword>
<dbReference type="Gene3D" id="1.10.287.110">
    <property type="entry name" value="DnaJ domain"/>
    <property type="match status" value="1"/>
</dbReference>
<dbReference type="InterPro" id="IPR051727">
    <property type="entry name" value="DnaJ_C3_Co-chaperones"/>
</dbReference>
<evidence type="ECO:0000256" key="3">
    <source>
        <dbReference type="ARBA" id="ARBA00022824"/>
    </source>
</evidence>
<evidence type="ECO:0000256" key="4">
    <source>
        <dbReference type="PROSITE-ProRule" id="PRU00339"/>
    </source>
</evidence>
<keyword evidence="2" id="KW-0732">Signal</keyword>
<proteinExistence type="predicted"/>
<dbReference type="PROSITE" id="PS50076">
    <property type="entry name" value="DNAJ_2"/>
    <property type="match status" value="1"/>
</dbReference>
<dbReference type="PANTHER" id="PTHR44140">
    <property type="entry name" value="LD25575P"/>
    <property type="match status" value="1"/>
</dbReference>
<dbReference type="SMART" id="SM00271">
    <property type="entry name" value="DnaJ"/>
    <property type="match status" value="1"/>
</dbReference>
<dbReference type="Pfam" id="PF13432">
    <property type="entry name" value="TPR_16"/>
    <property type="match status" value="1"/>
</dbReference>
<feature type="transmembrane region" description="Helical" evidence="5">
    <location>
        <begin position="113"/>
        <end position="134"/>
    </location>
</feature>
<dbReference type="GO" id="GO:0051787">
    <property type="term" value="F:misfolded protein binding"/>
    <property type="evidence" value="ECO:0007669"/>
    <property type="project" value="TreeGrafter"/>
</dbReference>
<dbReference type="Pfam" id="PF00226">
    <property type="entry name" value="DnaJ"/>
    <property type="match status" value="1"/>
</dbReference>
<comment type="caution">
    <text evidence="7">The sequence shown here is derived from an EMBL/GenBank/DDBJ whole genome shotgun (WGS) entry which is preliminary data.</text>
</comment>
<dbReference type="InterPro" id="IPR036869">
    <property type="entry name" value="J_dom_sf"/>
</dbReference>
<evidence type="ECO:0000256" key="1">
    <source>
        <dbReference type="ARBA" id="ARBA00004240"/>
    </source>
</evidence>
<reference evidence="7" key="1">
    <citation type="submission" date="2023-07" db="EMBL/GenBank/DDBJ databases">
        <title>Genomic Encyclopedia of Type Strains, Phase IV (KMG-IV): sequencing the most valuable type-strain genomes for metagenomic binning, comparative biology and taxonomic classification.</title>
        <authorList>
            <person name="Goeker M."/>
        </authorList>
    </citation>
    <scope>NUCLEOTIDE SEQUENCE</scope>
    <source>
        <strain evidence="7">DSM 26174</strain>
    </source>
</reference>
<name>A0AAE3XMN7_9BACT</name>
<dbReference type="CDD" id="cd06257">
    <property type="entry name" value="DnaJ"/>
    <property type="match status" value="1"/>
</dbReference>
<dbReference type="InterPro" id="IPR001623">
    <property type="entry name" value="DnaJ_domain"/>
</dbReference>
<dbReference type="EMBL" id="JAVDQD010000001">
    <property type="protein sequence ID" value="MDR6237814.1"/>
    <property type="molecule type" value="Genomic_DNA"/>
</dbReference>
<dbReference type="SMART" id="SM00028">
    <property type="entry name" value="TPR"/>
    <property type="match status" value="4"/>
</dbReference>
<feature type="domain" description="J" evidence="6">
    <location>
        <begin position="3"/>
        <end position="70"/>
    </location>
</feature>
<dbReference type="InterPro" id="IPR018253">
    <property type="entry name" value="DnaJ_domain_CS"/>
</dbReference>
<dbReference type="PROSITE" id="PS00636">
    <property type="entry name" value="DNAJ_1"/>
    <property type="match status" value="1"/>
</dbReference>
<dbReference type="InterPro" id="IPR011990">
    <property type="entry name" value="TPR-like_helical_dom_sf"/>
</dbReference>
<dbReference type="Proteomes" id="UP001185092">
    <property type="component" value="Unassembled WGS sequence"/>
</dbReference>
<gene>
    <name evidence="7" type="ORF">HNQ88_000790</name>
</gene>
<dbReference type="GO" id="GO:0003677">
    <property type="term" value="F:DNA binding"/>
    <property type="evidence" value="ECO:0007669"/>
    <property type="project" value="UniProtKB-KW"/>
</dbReference>
<dbReference type="PANTHER" id="PTHR44140:SF2">
    <property type="entry name" value="LD25575P"/>
    <property type="match status" value="1"/>
</dbReference>
<keyword evidence="7" id="KW-0238">DNA-binding</keyword>
<sequence>MKDYYDILGIEKDADDKSIKEAYRKLAKIHHPDKNIDKANDEDKEIFKLINEAYQILSDKSKRAQYDLTLITNENHPLSDEELFEKNRIYKEYIKRDLFRQKQMFWQKFSTKAIMSFLFTLLAFLFLRVTYLNYMDYRMKKLEKKQFIIAKKAYENDQLDESLKILSILSRHPKASTEVKRYFEVIISDLYDKGMEHYENNEYEKALSKLHYVRVFGPYSAAIHKTIAEIYEHFKDYNAALSVYDDMLMIGHYDLPVLLSAAEVAADKMHDNRLALNYFDKAIDILIEMYTAKYGEAYPLVLDPNEIPYSHYQIHYNLGIIYLRLGEVQKAIDTYEWAIMLRKNRPESYYMLGNCFWAKGEMDKACDEWKKAISKGSLRAQDTYNTYCLEVFN</sequence>
<keyword evidence="5" id="KW-1133">Transmembrane helix</keyword>
<organism evidence="7 8">
    <name type="scientific">Aureibacter tunicatorum</name>
    <dbReference type="NCBI Taxonomy" id="866807"/>
    <lineage>
        <taxon>Bacteria</taxon>
        <taxon>Pseudomonadati</taxon>
        <taxon>Bacteroidota</taxon>
        <taxon>Cytophagia</taxon>
        <taxon>Cytophagales</taxon>
        <taxon>Persicobacteraceae</taxon>
        <taxon>Aureibacter</taxon>
    </lineage>
</organism>
<keyword evidence="4" id="KW-0802">TPR repeat</keyword>
<keyword evidence="3" id="KW-0256">Endoplasmic reticulum</keyword>
<protein>
    <submittedName>
        <fullName evidence="7">Curved DNA-binding protein CbpA</fullName>
    </submittedName>
</protein>
<dbReference type="AlphaFoldDB" id="A0AAE3XMN7"/>
<evidence type="ECO:0000313" key="7">
    <source>
        <dbReference type="EMBL" id="MDR6237814.1"/>
    </source>
</evidence>
<dbReference type="RefSeq" id="WP_309937285.1">
    <property type="nucleotide sequence ID" value="NZ_AP025305.1"/>
</dbReference>
<dbReference type="Gene3D" id="1.25.40.10">
    <property type="entry name" value="Tetratricopeptide repeat domain"/>
    <property type="match status" value="2"/>
</dbReference>
<keyword evidence="5" id="KW-0472">Membrane</keyword>
<dbReference type="GO" id="GO:0034975">
    <property type="term" value="P:protein folding in endoplasmic reticulum"/>
    <property type="evidence" value="ECO:0007669"/>
    <property type="project" value="TreeGrafter"/>
</dbReference>
<accession>A0AAE3XMN7</accession>
<dbReference type="SUPFAM" id="SSF48452">
    <property type="entry name" value="TPR-like"/>
    <property type="match status" value="1"/>
</dbReference>
<dbReference type="SUPFAM" id="SSF46565">
    <property type="entry name" value="Chaperone J-domain"/>
    <property type="match status" value="1"/>
</dbReference>
<dbReference type="InterPro" id="IPR019734">
    <property type="entry name" value="TPR_rpt"/>
</dbReference>
<dbReference type="PRINTS" id="PR00625">
    <property type="entry name" value="JDOMAIN"/>
</dbReference>